<evidence type="ECO:0000313" key="20">
    <source>
        <dbReference type="Proteomes" id="UP000242205"/>
    </source>
</evidence>
<keyword evidence="14 16" id="KW-0131">Cell cycle</keyword>
<comment type="catalytic activity">
    <reaction evidence="16">
        <text>Preferential cleavage: (Ac)2-L-Lys-D-Ala-|-D-Ala. Also transpeptidation of peptidyl-alanyl moieties that are N-acyl substituents of D-alanine.</text>
        <dbReference type="EC" id="3.4.16.4"/>
    </reaction>
</comment>
<evidence type="ECO:0000256" key="16">
    <source>
        <dbReference type="HAMAP-Rule" id="MF_02080"/>
    </source>
</evidence>
<comment type="similarity">
    <text evidence="16">Belongs to the transpeptidase family. FtsI subfamily.</text>
</comment>
<keyword evidence="7 16" id="KW-0812">Transmembrane</keyword>
<dbReference type="SUPFAM" id="SSF56519">
    <property type="entry name" value="Penicillin binding protein dimerisation domain"/>
    <property type="match status" value="1"/>
</dbReference>
<dbReference type="UniPathway" id="UPA00219"/>
<evidence type="ECO:0000256" key="3">
    <source>
        <dbReference type="ARBA" id="ARBA00022519"/>
    </source>
</evidence>
<evidence type="ECO:0000256" key="2">
    <source>
        <dbReference type="ARBA" id="ARBA00022475"/>
    </source>
</evidence>
<dbReference type="PANTHER" id="PTHR30627:SF1">
    <property type="entry name" value="PEPTIDOGLYCAN D,D-TRANSPEPTIDASE FTSI"/>
    <property type="match status" value="1"/>
</dbReference>
<keyword evidence="3 16" id="KW-0997">Cell inner membrane</keyword>
<dbReference type="InterPro" id="IPR037532">
    <property type="entry name" value="FtsI_transpept"/>
</dbReference>
<keyword evidence="15 16" id="KW-0961">Cell wall biogenesis/degradation</keyword>
<dbReference type="GO" id="GO:0009002">
    <property type="term" value="F:serine-type D-Ala-D-Ala carboxypeptidase activity"/>
    <property type="evidence" value="ECO:0007669"/>
    <property type="project" value="UniProtKB-UniRule"/>
</dbReference>
<evidence type="ECO:0000256" key="4">
    <source>
        <dbReference type="ARBA" id="ARBA00022618"/>
    </source>
</evidence>
<keyword evidence="5 16" id="KW-0121">Carboxypeptidase</keyword>
<dbReference type="Gene3D" id="3.30.450.330">
    <property type="match status" value="1"/>
</dbReference>
<dbReference type="KEGG" id="atw:C0099_12300"/>
<comment type="subcellular location">
    <subcellularLocation>
        <location evidence="1">Membrane</location>
    </subcellularLocation>
</comment>
<dbReference type="Gene3D" id="3.40.710.10">
    <property type="entry name" value="DD-peptidase/beta-lactamase superfamily"/>
    <property type="match status" value="1"/>
</dbReference>
<keyword evidence="10 16" id="KW-0573">Peptidoglycan synthesis</keyword>
<keyword evidence="9 16" id="KW-0133">Cell shape</keyword>
<feature type="domain" description="Penicillin-binding protein dimerisation" evidence="18">
    <location>
        <begin position="67"/>
        <end position="213"/>
    </location>
</feature>
<dbReference type="InterPro" id="IPR005311">
    <property type="entry name" value="PBP_dimer"/>
</dbReference>
<evidence type="ECO:0000259" key="17">
    <source>
        <dbReference type="Pfam" id="PF00905"/>
    </source>
</evidence>
<dbReference type="InterPro" id="IPR036138">
    <property type="entry name" value="PBP_dimer_sf"/>
</dbReference>
<evidence type="ECO:0000256" key="14">
    <source>
        <dbReference type="ARBA" id="ARBA00023306"/>
    </source>
</evidence>
<dbReference type="Pfam" id="PF03717">
    <property type="entry name" value="PBP_dimer"/>
    <property type="match status" value="1"/>
</dbReference>
<dbReference type="GO" id="GO:0043093">
    <property type="term" value="P:FtsZ-dependent cytokinesis"/>
    <property type="evidence" value="ECO:0007669"/>
    <property type="project" value="UniProtKB-UniRule"/>
</dbReference>
<evidence type="ECO:0000256" key="13">
    <source>
        <dbReference type="ARBA" id="ARBA00023210"/>
    </source>
</evidence>
<dbReference type="Pfam" id="PF00905">
    <property type="entry name" value="Transpeptidase"/>
    <property type="match status" value="1"/>
</dbReference>
<keyword evidence="4 16" id="KW-0132">Cell division</keyword>
<evidence type="ECO:0000256" key="7">
    <source>
        <dbReference type="ARBA" id="ARBA00022692"/>
    </source>
</evidence>
<name>A0A2I6S8N9_9RHOO</name>
<keyword evidence="12 16" id="KW-0472">Membrane</keyword>
<dbReference type="Gene3D" id="3.90.1310.10">
    <property type="entry name" value="Penicillin-binding protein 2a (Domain 2)"/>
    <property type="match status" value="1"/>
</dbReference>
<dbReference type="RefSeq" id="WP_102247687.1">
    <property type="nucleotide sequence ID" value="NZ_CP025682.1"/>
</dbReference>
<keyword evidence="6 16" id="KW-0645">Protease</keyword>
<evidence type="ECO:0000259" key="18">
    <source>
        <dbReference type="Pfam" id="PF03717"/>
    </source>
</evidence>
<evidence type="ECO:0000256" key="8">
    <source>
        <dbReference type="ARBA" id="ARBA00022801"/>
    </source>
</evidence>
<comment type="pathway">
    <text evidence="16">Cell wall biogenesis; peptidoglycan biosynthesis.</text>
</comment>
<evidence type="ECO:0000256" key="10">
    <source>
        <dbReference type="ARBA" id="ARBA00022984"/>
    </source>
</evidence>
<keyword evidence="2 16" id="KW-1003">Cell membrane</keyword>
<dbReference type="EC" id="3.4.16.4" evidence="16"/>
<comment type="function">
    <text evidence="16">Catalyzes cross-linking of the peptidoglycan cell wall at the division septum.</text>
</comment>
<dbReference type="OrthoDB" id="9789078at2"/>
<evidence type="ECO:0000256" key="1">
    <source>
        <dbReference type="ARBA" id="ARBA00004370"/>
    </source>
</evidence>
<gene>
    <name evidence="16" type="primary">ftsI</name>
    <name evidence="19" type="ORF">C0099_12300</name>
</gene>
<dbReference type="GO" id="GO:0005886">
    <property type="term" value="C:plasma membrane"/>
    <property type="evidence" value="ECO:0007669"/>
    <property type="project" value="UniProtKB-UniRule"/>
</dbReference>
<proteinExistence type="inferred from homology"/>
<dbReference type="InterPro" id="IPR050515">
    <property type="entry name" value="Beta-lactam/transpept"/>
</dbReference>
<dbReference type="GO" id="GO:0008658">
    <property type="term" value="F:penicillin binding"/>
    <property type="evidence" value="ECO:0007669"/>
    <property type="project" value="InterPro"/>
</dbReference>
<evidence type="ECO:0000256" key="11">
    <source>
        <dbReference type="ARBA" id="ARBA00022989"/>
    </source>
</evidence>
<dbReference type="GO" id="GO:0071555">
    <property type="term" value="P:cell wall organization"/>
    <property type="evidence" value="ECO:0007669"/>
    <property type="project" value="UniProtKB-KW"/>
</dbReference>
<keyword evidence="11 16" id="KW-1133">Transmembrane helix</keyword>
<evidence type="ECO:0000313" key="19">
    <source>
        <dbReference type="EMBL" id="AUN95640.1"/>
    </source>
</evidence>
<dbReference type="EMBL" id="CP025682">
    <property type="protein sequence ID" value="AUN95640.1"/>
    <property type="molecule type" value="Genomic_DNA"/>
</dbReference>
<keyword evidence="8 16" id="KW-0378">Hydrolase</keyword>
<dbReference type="AlphaFoldDB" id="A0A2I6S8N9"/>
<feature type="domain" description="Penicillin-binding protein transpeptidase" evidence="17">
    <location>
        <begin position="254"/>
        <end position="550"/>
    </location>
</feature>
<evidence type="ECO:0000256" key="5">
    <source>
        <dbReference type="ARBA" id="ARBA00022645"/>
    </source>
</evidence>
<dbReference type="InterPro" id="IPR001460">
    <property type="entry name" value="PCN-bd_Tpept"/>
</dbReference>
<dbReference type="GO" id="GO:0009252">
    <property type="term" value="P:peptidoglycan biosynthetic process"/>
    <property type="evidence" value="ECO:0007669"/>
    <property type="project" value="UniProtKB-UniRule"/>
</dbReference>
<dbReference type="GO" id="GO:0008955">
    <property type="term" value="F:peptidoglycan glycosyltransferase activity"/>
    <property type="evidence" value="ECO:0007669"/>
    <property type="project" value="InterPro"/>
</dbReference>
<protein>
    <recommendedName>
        <fullName evidence="16">Peptidoglycan D,D-transpeptidase FtsI</fullName>
        <ecNumber evidence="16">3.4.16.4</ecNumber>
    </recommendedName>
    <alternativeName>
        <fullName evidence="16">Penicillin-binding protein 3</fullName>
        <shortName evidence="16">PBP-3</shortName>
    </alternativeName>
</protein>
<evidence type="ECO:0000256" key="6">
    <source>
        <dbReference type="ARBA" id="ARBA00022670"/>
    </source>
</evidence>
<dbReference type="SUPFAM" id="SSF56601">
    <property type="entry name" value="beta-lactamase/transpeptidase-like"/>
    <property type="match status" value="1"/>
</dbReference>
<dbReference type="GO" id="GO:0008360">
    <property type="term" value="P:regulation of cell shape"/>
    <property type="evidence" value="ECO:0007669"/>
    <property type="project" value="UniProtKB-KW"/>
</dbReference>
<dbReference type="GO" id="GO:0006508">
    <property type="term" value="P:proteolysis"/>
    <property type="evidence" value="ECO:0007669"/>
    <property type="project" value="UniProtKB-KW"/>
</dbReference>
<accession>A0A2I6S8N9</accession>
<dbReference type="GO" id="GO:0000917">
    <property type="term" value="P:division septum assembly"/>
    <property type="evidence" value="ECO:0007669"/>
    <property type="project" value="UniProtKB-KW"/>
</dbReference>
<keyword evidence="20" id="KW-1185">Reference proteome</keyword>
<reference evidence="19 20" key="1">
    <citation type="submission" date="2018-01" db="EMBL/GenBank/DDBJ databases">
        <authorList>
            <person name="Fu G.-Y."/>
        </authorList>
    </citation>
    <scope>NUCLEOTIDE SEQUENCE [LARGE SCALE GENOMIC DNA]</scope>
    <source>
        <strain evidence="19 20">SY39</strain>
    </source>
</reference>
<dbReference type="HAMAP" id="MF_02080">
    <property type="entry name" value="FtsI_transpept"/>
    <property type="match status" value="1"/>
</dbReference>
<sequence length="580" mass="62943">MTSRHSVTFNHNPLLERGLQGWRARTVLGLMLLGSLVLVARAAWLQGVNHDMLKAQGEQRYARVVPVPATRGRITDRHGDVLAVSSPVRAIWASPREARLLPADARRLAALLKMDVEALNRQLASERDRVYLQRQVSPEVARRIAELGLPGVHQDPAYRRFYPGGEMSAHLLGFTDIDERGIDGIELAYDEVLRGEAGARRVIRDNRGQIIEDVELLRAPRDGQDVTLSVDNQIQFVAYSALRQAIRDNAAAAGSVVVLDVRSGEVLALVNAPTYNPNNRAGLSGAQLRNRALTDLYEPGSTMKPFIGALAIEAGRVTPETIVETDPGRMSIGRATISDVRRHGMLSVAEVIQKSSNVGTVKIAMQFQPREMWTLFDRLGFGRPLQVKFPGTAGGLLRAADSWKPIEQATMAYGHGISSTLMHMARAYLAFARDGELLPISLVRQERPPKPVGQIFSAQTARAMRTILENAAGPGGTGQRARVTGYRVAGKTGTAHKLEGGRYTDKYVSSFVGFAPASDPRIVVAVMIDEPKAGAHFGGAVAAPVFARVTEGALRALGVAPDAPLVPLHLAGRRPPQEQM</sequence>
<keyword evidence="13 16" id="KW-0717">Septation</keyword>
<feature type="active site" description="Acyl-ester intermediate" evidence="16">
    <location>
        <position position="301"/>
    </location>
</feature>
<evidence type="ECO:0000256" key="9">
    <source>
        <dbReference type="ARBA" id="ARBA00022960"/>
    </source>
</evidence>
<dbReference type="Proteomes" id="UP000242205">
    <property type="component" value="Chromosome"/>
</dbReference>
<evidence type="ECO:0000256" key="15">
    <source>
        <dbReference type="ARBA" id="ARBA00023316"/>
    </source>
</evidence>
<evidence type="ECO:0000256" key="12">
    <source>
        <dbReference type="ARBA" id="ARBA00023136"/>
    </source>
</evidence>
<dbReference type="InterPro" id="IPR012338">
    <property type="entry name" value="Beta-lactam/transpept-like"/>
</dbReference>
<organism evidence="19 20">
    <name type="scientific">Pseudazoarcus pumilus</name>
    <dbReference type="NCBI Taxonomy" id="2067960"/>
    <lineage>
        <taxon>Bacteria</taxon>
        <taxon>Pseudomonadati</taxon>
        <taxon>Pseudomonadota</taxon>
        <taxon>Betaproteobacteria</taxon>
        <taxon>Rhodocyclales</taxon>
        <taxon>Zoogloeaceae</taxon>
        <taxon>Pseudazoarcus</taxon>
    </lineage>
</organism>
<dbReference type="Gene3D" id="1.10.150.770">
    <property type="match status" value="1"/>
</dbReference>
<dbReference type="PANTHER" id="PTHR30627">
    <property type="entry name" value="PEPTIDOGLYCAN D,D-TRANSPEPTIDASE"/>
    <property type="match status" value="1"/>
</dbReference>